<dbReference type="Proteomes" id="UP001255856">
    <property type="component" value="Unassembled WGS sequence"/>
</dbReference>
<evidence type="ECO:0008006" key="5">
    <source>
        <dbReference type="Google" id="ProtNLM"/>
    </source>
</evidence>
<dbReference type="InterPro" id="IPR015867">
    <property type="entry name" value="N-reg_PII/ATP_PRibTrfase_C"/>
</dbReference>
<dbReference type="GO" id="GO:0005524">
    <property type="term" value="F:ATP binding"/>
    <property type="evidence" value="ECO:0007669"/>
    <property type="project" value="TreeGrafter"/>
</dbReference>
<dbReference type="PANTHER" id="PTHR30115:SF11">
    <property type="entry name" value="NITROGEN REGULATORY PROTEIN P-II HOMOLOG"/>
    <property type="match status" value="1"/>
</dbReference>
<comment type="similarity">
    <text evidence="2">Belongs to the P(II) protein family.</text>
</comment>
<dbReference type="GO" id="GO:0006808">
    <property type="term" value="P:regulation of nitrogen utilization"/>
    <property type="evidence" value="ECO:0007669"/>
    <property type="project" value="InterPro"/>
</dbReference>
<feature type="modified residue" description="O-UMP-tyrosine" evidence="1">
    <location>
        <position position="82"/>
    </location>
</feature>
<proteinExistence type="inferred from homology"/>
<dbReference type="PRINTS" id="PR00340">
    <property type="entry name" value="PIIGLNB"/>
</dbReference>
<keyword evidence="1" id="KW-0597">Phosphoprotein</keyword>
<name>A0AAD9MMH3_PROWI</name>
<evidence type="ECO:0000313" key="4">
    <source>
        <dbReference type="Proteomes" id="UP001255856"/>
    </source>
</evidence>
<dbReference type="InterPro" id="IPR002187">
    <property type="entry name" value="N-reg_PII"/>
</dbReference>
<evidence type="ECO:0000256" key="2">
    <source>
        <dbReference type="RuleBase" id="RU003936"/>
    </source>
</evidence>
<dbReference type="SUPFAM" id="SSF54913">
    <property type="entry name" value="GlnB-like"/>
    <property type="match status" value="1"/>
</dbReference>
<evidence type="ECO:0000313" key="3">
    <source>
        <dbReference type="EMBL" id="KAK2076936.1"/>
    </source>
</evidence>
<reference evidence="3" key="1">
    <citation type="submission" date="2021-01" db="EMBL/GenBank/DDBJ databases">
        <authorList>
            <person name="Eckstrom K.M.E."/>
        </authorList>
    </citation>
    <scope>NUCLEOTIDE SEQUENCE</scope>
    <source>
        <strain evidence="3">UVCC 0001</strain>
    </source>
</reference>
<dbReference type="GO" id="GO:0030234">
    <property type="term" value="F:enzyme regulator activity"/>
    <property type="evidence" value="ECO:0007669"/>
    <property type="project" value="InterPro"/>
</dbReference>
<dbReference type="PROSITE" id="PS51343">
    <property type="entry name" value="PII_GLNB_DOM"/>
    <property type="match status" value="1"/>
</dbReference>
<gene>
    <name evidence="3" type="ORF">QBZ16_005164</name>
</gene>
<dbReference type="InterPro" id="IPR011322">
    <property type="entry name" value="N-reg_PII-like_a/b"/>
</dbReference>
<dbReference type="PANTHER" id="PTHR30115">
    <property type="entry name" value="NITROGEN REGULATORY PROTEIN P-II"/>
    <property type="match status" value="1"/>
</dbReference>
<dbReference type="AlphaFoldDB" id="A0AAD9MMH3"/>
<dbReference type="PROSITE" id="PS00638">
    <property type="entry name" value="PII_GLNB_CTER"/>
    <property type="match status" value="1"/>
</dbReference>
<dbReference type="GO" id="GO:0005829">
    <property type="term" value="C:cytosol"/>
    <property type="evidence" value="ECO:0007669"/>
    <property type="project" value="TreeGrafter"/>
</dbReference>
<dbReference type="EMBL" id="JASFZW010000008">
    <property type="protein sequence ID" value="KAK2076936.1"/>
    <property type="molecule type" value="Genomic_DNA"/>
</dbReference>
<keyword evidence="4" id="KW-1185">Reference proteome</keyword>
<sequence>MFLCSATGKSKATYDQLEAIHCDLSKFPETDFFRVEALIRPWRVEKVTAALSEVGIRGMTISDVRGAGVQGGSRERYGGTEYGSAKNFLVEKTKLEVVVARTQVDTVVRKIASTTFTGEIGDGKIFVHPVADVIRTGVNAERMEGGMSDLAQSVTV</sequence>
<dbReference type="Pfam" id="PF00543">
    <property type="entry name" value="P-II"/>
    <property type="match status" value="1"/>
</dbReference>
<dbReference type="Gene3D" id="3.30.70.120">
    <property type="match status" value="1"/>
</dbReference>
<accession>A0AAD9MMH3</accession>
<protein>
    <recommendedName>
        <fullName evidence="5">Nitrogen regulatory protein P-II</fullName>
    </recommendedName>
</protein>
<dbReference type="SMART" id="SM00938">
    <property type="entry name" value="P-II"/>
    <property type="match status" value="1"/>
</dbReference>
<organism evidence="3 4">
    <name type="scientific">Prototheca wickerhamii</name>
    <dbReference type="NCBI Taxonomy" id="3111"/>
    <lineage>
        <taxon>Eukaryota</taxon>
        <taxon>Viridiplantae</taxon>
        <taxon>Chlorophyta</taxon>
        <taxon>core chlorophytes</taxon>
        <taxon>Trebouxiophyceae</taxon>
        <taxon>Chlorellales</taxon>
        <taxon>Chlorellaceae</taxon>
        <taxon>Prototheca</taxon>
    </lineage>
</organism>
<comment type="caution">
    <text evidence="3">The sequence shown here is derived from an EMBL/GenBank/DDBJ whole genome shotgun (WGS) entry which is preliminary data.</text>
</comment>
<dbReference type="InterPro" id="IPR017918">
    <property type="entry name" value="N-reg_PII_CS"/>
</dbReference>
<evidence type="ECO:0000256" key="1">
    <source>
        <dbReference type="PIRSR" id="PIRSR602187-50"/>
    </source>
</evidence>